<dbReference type="InterPro" id="IPR001680">
    <property type="entry name" value="WD40_rpt"/>
</dbReference>
<dbReference type="Gene3D" id="2.130.10.10">
    <property type="entry name" value="YVTN repeat-like/Quinoprotein amine dehydrogenase"/>
    <property type="match status" value="2"/>
</dbReference>
<feature type="repeat" description="WD" evidence="1">
    <location>
        <begin position="196"/>
        <end position="237"/>
    </location>
</feature>
<dbReference type="PANTHER" id="PTHR44414:SF1">
    <property type="entry name" value="PROTEIN NEDD1"/>
    <property type="match status" value="1"/>
</dbReference>
<dbReference type="GO" id="GO:0043015">
    <property type="term" value="F:gamma-tubulin binding"/>
    <property type="evidence" value="ECO:0007669"/>
    <property type="project" value="TreeGrafter"/>
</dbReference>
<protein>
    <submittedName>
        <fullName evidence="2">Uncharacterized protein</fullName>
    </submittedName>
</protein>
<dbReference type="GO" id="GO:0007020">
    <property type="term" value="P:microtubule nucleation"/>
    <property type="evidence" value="ECO:0007669"/>
    <property type="project" value="TreeGrafter"/>
</dbReference>
<evidence type="ECO:0000256" key="1">
    <source>
        <dbReference type="PROSITE-ProRule" id="PRU00221"/>
    </source>
</evidence>
<dbReference type="GO" id="GO:0036064">
    <property type="term" value="C:ciliary basal body"/>
    <property type="evidence" value="ECO:0007669"/>
    <property type="project" value="TreeGrafter"/>
</dbReference>
<accession>A0AAW1U5V0</accession>
<dbReference type="GO" id="GO:0005813">
    <property type="term" value="C:centrosome"/>
    <property type="evidence" value="ECO:0007669"/>
    <property type="project" value="TreeGrafter"/>
</dbReference>
<reference evidence="2 3" key="1">
    <citation type="submission" date="2023-03" db="EMBL/GenBank/DDBJ databases">
        <title>Genome insight into feeding habits of ladybird beetles.</title>
        <authorList>
            <person name="Li H.-S."/>
            <person name="Huang Y.-H."/>
            <person name="Pang H."/>
        </authorList>
    </citation>
    <scope>NUCLEOTIDE SEQUENCE [LARGE SCALE GENOMIC DNA]</scope>
    <source>
        <strain evidence="2">SYSU_2023b</strain>
        <tissue evidence="2">Whole body</tissue>
    </source>
</reference>
<dbReference type="Pfam" id="PF00400">
    <property type="entry name" value="WD40"/>
    <property type="match status" value="1"/>
</dbReference>
<dbReference type="InterPro" id="IPR015943">
    <property type="entry name" value="WD40/YVTN_repeat-like_dom_sf"/>
</dbReference>
<dbReference type="PROSITE" id="PS50082">
    <property type="entry name" value="WD_REPEATS_2"/>
    <property type="match status" value="1"/>
</dbReference>
<dbReference type="GO" id="GO:0000922">
    <property type="term" value="C:spindle pole"/>
    <property type="evidence" value="ECO:0007669"/>
    <property type="project" value="TreeGrafter"/>
</dbReference>
<sequence length="405" mass="45624">MFVSCANTLRVNSWPPELIHEASEFLPQHASKITHTSWCNDNSYMAILQEGEKPQILSTKNLGNIRVVHTINNNDVSSITFKQTTKKHLAIGTKSGDVVIYDTKSRDIAKNFAKLVAPIELLEFSYDDLQLAALCDDTAVVFYTETDGEVNSEYKQNSRCSSMKFHPSLSSKLAVGCRNGYVTLWDTKLSSKLYNSQLHSKSVTGISLSRNGNFLITGGRDHKICLTDLNSGECQFRINLNVPVNTVDLRFDDKIVGVGLEDGSVYLYDMSFTVQPLLCLRQHKAPVNNISFAHCLDDFSESESQISSLTSIQNRLSEVRMSCPKTGVAKPPDNLEKFKRDVLKMVKIQGEDLENQLTEHCQKFQMFINNEFKMVNELMKGKWEVFAAGDFNKLFNGSEYCESEM</sequence>
<dbReference type="EMBL" id="JARQZJ010000033">
    <property type="protein sequence ID" value="KAK9875251.1"/>
    <property type="molecule type" value="Genomic_DNA"/>
</dbReference>
<gene>
    <name evidence="2" type="ORF">WA026_007643</name>
</gene>
<dbReference type="GO" id="GO:0005814">
    <property type="term" value="C:centriole"/>
    <property type="evidence" value="ECO:0007669"/>
    <property type="project" value="TreeGrafter"/>
</dbReference>
<keyword evidence="1" id="KW-0853">WD repeat</keyword>
<dbReference type="Proteomes" id="UP001431783">
    <property type="component" value="Unassembled WGS sequence"/>
</dbReference>
<dbReference type="AlphaFoldDB" id="A0AAW1U5V0"/>
<dbReference type="SUPFAM" id="SSF50978">
    <property type="entry name" value="WD40 repeat-like"/>
    <property type="match status" value="1"/>
</dbReference>
<dbReference type="GO" id="GO:0000278">
    <property type="term" value="P:mitotic cell cycle"/>
    <property type="evidence" value="ECO:0007669"/>
    <property type="project" value="TreeGrafter"/>
</dbReference>
<dbReference type="SMART" id="SM00320">
    <property type="entry name" value="WD40"/>
    <property type="match status" value="4"/>
</dbReference>
<organism evidence="2 3">
    <name type="scientific">Henosepilachna vigintioctopunctata</name>
    <dbReference type="NCBI Taxonomy" id="420089"/>
    <lineage>
        <taxon>Eukaryota</taxon>
        <taxon>Metazoa</taxon>
        <taxon>Ecdysozoa</taxon>
        <taxon>Arthropoda</taxon>
        <taxon>Hexapoda</taxon>
        <taxon>Insecta</taxon>
        <taxon>Pterygota</taxon>
        <taxon>Neoptera</taxon>
        <taxon>Endopterygota</taxon>
        <taxon>Coleoptera</taxon>
        <taxon>Polyphaga</taxon>
        <taxon>Cucujiformia</taxon>
        <taxon>Coccinelloidea</taxon>
        <taxon>Coccinellidae</taxon>
        <taxon>Epilachninae</taxon>
        <taxon>Epilachnini</taxon>
        <taxon>Henosepilachna</taxon>
    </lineage>
</organism>
<proteinExistence type="predicted"/>
<dbReference type="GO" id="GO:0005737">
    <property type="term" value="C:cytoplasm"/>
    <property type="evidence" value="ECO:0007669"/>
    <property type="project" value="TreeGrafter"/>
</dbReference>
<dbReference type="PANTHER" id="PTHR44414">
    <property type="entry name" value="PROTEIN NEDD1"/>
    <property type="match status" value="1"/>
</dbReference>
<evidence type="ECO:0000313" key="3">
    <source>
        <dbReference type="Proteomes" id="UP001431783"/>
    </source>
</evidence>
<name>A0AAW1U5V0_9CUCU</name>
<comment type="caution">
    <text evidence="2">The sequence shown here is derived from an EMBL/GenBank/DDBJ whole genome shotgun (WGS) entry which is preliminary data.</text>
</comment>
<evidence type="ECO:0000313" key="2">
    <source>
        <dbReference type="EMBL" id="KAK9875251.1"/>
    </source>
</evidence>
<keyword evidence="3" id="KW-1185">Reference proteome</keyword>
<dbReference type="InterPro" id="IPR052818">
    <property type="entry name" value="NEDD1_Spindle_Assembly"/>
</dbReference>
<dbReference type="InterPro" id="IPR036322">
    <property type="entry name" value="WD40_repeat_dom_sf"/>
</dbReference>